<dbReference type="InterPro" id="IPR002471">
    <property type="entry name" value="Pept_S9_AS"/>
</dbReference>
<dbReference type="InterPro" id="IPR029058">
    <property type="entry name" value="AB_hydrolase_fold"/>
</dbReference>
<evidence type="ECO:0000313" key="5">
    <source>
        <dbReference type="EMBL" id="MBG0561302.1"/>
    </source>
</evidence>
<evidence type="ECO:0000256" key="1">
    <source>
        <dbReference type="ARBA" id="ARBA00022801"/>
    </source>
</evidence>
<dbReference type="PANTHER" id="PTHR43265:SF1">
    <property type="entry name" value="ESTERASE ESTD"/>
    <property type="match status" value="1"/>
</dbReference>
<keyword evidence="6" id="KW-1185">Reference proteome</keyword>
<sequence>MRSLRCLFAATLALLPVLAAAPAHADVPEVVTAPAAFTNDTGERLHGLVYTPRTASGPLPAMVLLGGSGPVKHGSLAAEAKAFAAQGIAVFAYDKRTTGYSESHRDYAALADDAVDAVTMMRNRPGVDRAHVGVWGISEGGWVAPLAGAKSPEVGFLVLASTPALSPMRTENWNTRNKIYASGVRGSLVSTLSDQPLRVLEDAGAFAESRYEPRPTLTQVTQPVLAVYGSRDVQVPAAESARVLTETVRGHLSVRIMTGADHLLREGTNVHAGYPEVVGTWVRAVASGTPPAPVADALPAQRAQSTAVPLAAPWERWQLQLAVFVLIVALPAAYPIWVVIRRLRRRPVAGRAPARTLAALLPLTGLSALIYLYAVLTGSDYRGMYPGPVLAGRPILWLAVQALAVATVVAAAFTVRQVIRERGDRARLGLLLGGAALFLPWALYWGLLLP</sequence>
<name>A0A931C4M8_9ACTN</name>
<dbReference type="RefSeq" id="WP_196413099.1">
    <property type="nucleotide sequence ID" value="NZ_JADQTO010000003.1"/>
</dbReference>
<dbReference type="InterPro" id="IPR001375">
    <property type="entry name" value="Peptidase_S9_cat"/>
</dbReference>
<feature type="transmembrane region" description="Helical" evidence="2">
    <location>
        <begin position="317"/>
        <end position="340"/>
    </location>
</feature>
<keyword evidence="2" id="KW-1133">Transmembrane helix</keyword>
<dbReference type="GO" id="GO:0052689">
    <property type="term" value="F:carboxylic ester hydrolase activity"/>
    <property type="evidence" value="ECO:0007669"/>
    <property type="project" value="TreeGrafter"/>
</dbReference>
<dbReference type="Gene3D" id="3.40.50.1820">
    <property type="entry name" value="alpha/beta hydrolase"/>
    <property type="match status" value="1"/>
</dbReference>
<evidence type="ECO:0000256" key="2">
    <source>
        <dbReference type="SAM" id="Phobius"/>
    </source>
</evidence>
<keyword evidence="3" id="KW-0732">Signal</keyword>
<accession>A0A931C4M8</accession>
<evidence type="ECO:0000313" key="6">
    <source>
        <dbReference type="Proteomes" id="UP000598146"/>
    </source>
</evidence>
<keyword evidence="2" id="KW-0812">Transmembrane</keyword>
<reference evidence="5" key="1">
    <citation type="submission" date="2020-11" db="EMBL/GenBank/DDBJ databases">
        <title>Isolation and identification of active actinomycetes.</title>
        <authorList>
            <person name="Sun X."/>
        </authorList>
    </citation>
    <scope>NUCLEOTIDE SEQUENCE</scope>
    <source>
        <strain evidence="5">NEAU-A11</strain>
    </source>
</reference>
<feature type="transmembrane region" description="Helical" evidence="2">
    <location>
        <begin position="395"/>
        <end position="416"/>
    </location>
</feature>
<feature type="transmembrane region" description="Helical" evidence="2">
    <location>
        <begin position="428"/>
        <end position="447"/>
    </location>
</feature>
<dbReference type="InterPro" id="IPR053145">
    <property type="entry name" value="AB_hydrolase_Est10"/>
</dbReference>
<dbReference type="GO" id="GO:0004252">
    <property type="term" value="F:serine-type endopeptidase activity"/>
    <property type="evidence" value="ECO:0007669"/>
    <property type="project" value="InterPro"/>
</dbReference>
<feature type="chain" id="PRO_5036858707" evidence="3">
    <location>
        <begin position="26"/>
        <end position="450"/>
    </location>
</feature>
<keyword evidence="2" id="KW-0472">Membrane</keyword>
<dbReference type="GO" id="GO:0006508">
    <property type="term" value="P:proteolysis"/>
    <property type="evidence" value="ECO:0007669"/>
    <property type="project" value="InterPro"/>
</dbReference>
<feature type="transmembrane region" description="Helical" evidence="2">
    <location>
        <begin position="352"/>
        <end position="375"/>
    </location>
</feature>
<dbReference type="PANTHER" id="PTHR43265">
    <property type="entry name" value="ESTERASE ESTD"/>
    <property type="match status" value="1"/>
</dbReference>
<keyword evidence="1 5" id="KW-0378">Hydrolase</keyword>
<protein>
    <submittedName>
        <fullName evidence="5">Alpha/beta hydrolase</fullName>
    </submittedName>
</protein>
<feature type="signal peptide" evidence="3">
    <location>
        <begin position="1"/>
        <end position="25"/>
    </location>
</feature>
<dbReference type="EMBL" id="JADQTO010000003">
    <property type="protein sequence ID" value="MBG0561302.1"/>
    <property type="molecule type" value="Genomic_DNA"/>
</dbReference>
<dbReference type="AlphaFoldDB" id="A0A931C4M8"/>
<proteinExistence type="predicted"/>
<gene>
    <name evidence="5" type="ORF">I4J89_07490</name>
</gene>
<dbReference type="Proteomes" id="UP000598146">
    <property type="component" value="Unassembled WGS sequence"/>
</dbReference>
<evidence type="ECO:0000256" key="3">
    <source>
        <dbReference type="SAM" id="SignalP"/>
    </source>
</evidence>
<comment type="caution">
    <text evidence="5">The sequence shown here is derived from an EMBL/GenBank/DDBJ whole genome shotgun (WGS) entry which is preliminary data.</text>
</comment>
<evidence type="ECO:0000259" key="4">
    <source>
        <dbReference type="Pfam" id="PF00326"/>
    </source>
</evidence>
<dbReference type="SUPFAM" id="SSF53474">
    <property type="entry name" value="alpha/beta-Hydrolases"/>
    <property type="match status" value="1"/>
</dbReference>
<dbReference type="Pfam" id="PF00326">
    <property type="entry name" value="Peptidase_S9"/>
    <property type="match status" value="1"/>
</dbReference>
<organism evidence="5 6">
    <name type="scientific">Actinoplanes aureus</name>
    <dbReference type="NCBI Taxonomy" id="2792083"/>
    <lineage>
        <taxon>Bacteria</taxon>
        <taxon>Bacillati</taxon>
        <taxon>Actinomycetota</taxon>
        <taxon>Actinomycetes</taxon>
        <taxon>Micromonosporales</taxon>
        <taxon>Micromonosporaceae</taxon>
        <taxon>Actinoplanes</taxon>
    </lineage>
</organism>
<dbReference type="PROSITE" id="PS00708">
    <property type="entry name" value="PRO_ENDOPEP_SER"/>
    <property type="match status" value="1"/>
</dbReference>
<feature type="domain" description="Peptidase S9 prolyl oligopeptidase catalytic" evidence="4">
    <location>
        <begin position="78"/>
        <end position="270"/>
    </location>
</feature>